<organism evidence="1 2">
    <name type="scientific">Larimichthys crocea</name>
    <name type="common">Large yellow croaker</name>
    <name type="synonym">Pseudosciaena crocea</name>
    <dbReference type="NCBI Taxonomy" id="215358"/>
    <lineage>
        <taxon>Eukaryota</taxon>
        <taxon>Metazoa</taxon>
        <taxon>Chordata</taxon>
        <taxon>Craniata</taxon>
        <taxon>Vertebrata</taxon>
        <taxon>Euteleostomi</taxon>
        <taxon>Actinopterygii</taxon>
        <taxon>Neopterygii</taxon>
        <taxon>Teleostei</taxon>
        <taxon>Neoteleostei</taxon>
        <taxon>Acanthomorphata</taxon>
        <taxon>Eupercaria</taxon>
        <taxon>Sciaenidae</taxon>
        <taxon>Larimichthys</taxon>
    </lineage>
</organism>
<name>A0A6G0INE4_LARCR</name>
<keyword evidence="2" id="KW-1185">Reference proteome</keyword>
<reference evidence="1 2" key="1">
    <citation type="submission" date="2019-07" db="EMBL/GenBank/DDBJ databases">
        <title>Chromosome genome assembly for large yellow croaker.</title>
        <authorList>
            <person name="Xiao S."/>
        </authorList>
    </citation>
    <scope>NUCLEOTIDE SEQUENCE [LARGE SCALE GENOMIC DNA]</scope>
    <source>
        <strain evidence="1">JMULYC20181020</strain>
        <tissue evidence="1">Muscle</tissue>
    </source>
</reference>
<evidence type="ECO:0000313" key="1">
    <source>
        <dbReference type="EMBL" id="KAE8292803.1"/>
    </source>
</evidence>
<protein>
    <submittedName>
        <fullName evidence="1">Uncharacterized protein</fullName>
    </submittedName>
</protein>
<comment type="caution">
    <text evidence="1">The sequence shown here is derived from an EMBL/GenBank/DDBJ whole genome shotgun (WGS) entry which is preliminary data.</text>
</comment>
<dbReference type="Proteomes" id="UP000424527">
    <property type="component" value="Unassembled WGS sequence"/>
</dbReference>
<dbReference type="EMBL" id="REGW02000008">
    <property type="protein sequence ID" value="KAE8292803.1"/>
    <property type="molecule type" value="Genomic_DNA"/>
</dbReference>
<sequence>MIDTFDRPGDAFAAGIYAGTGTFAKGLGDEFGNCIPKAGVYARAGVGYARAEWSVFGAEAKGPNAGVGAGVSAIGAQAMAKAELASASAAAGPVKATLDSEAKALEKEGESVALPPSTEGDMIATFDRPGDAFAAGIYAGTGKLKDTLGEYAAAGVGYARAEWKVFDAEAKGPNASAGFGVSESDRSAKAMVKAELASASAAAGPVKDKAVKAEGESIALPSARLEGMIDTFDRPGDAFAAGTYAGTGTIAEGLENKPGKRIPKAGVYAGAGVGYARAEWSVFDAEAKGPNAGVGAGVSAASLSAKAMAKAELASASAAAGPVKATLGLALDTGASISPTQIEAKVAGTGVSFGRRMDKAVKAEGQSIALPSSGLEGMIDTFDRPGDAFAAGTYAGTGTFAEGFENKPGKRIPKAGVYAGAGVGYARAEWGVFDAEAKGPNASAGAGVSAASLSAQAMARAELASASAAAGPVKATLGLALDTGASISPTQIEAKVLGTGISFGRRMGISLFGTGFEIDLW</sequence>
<proteinExistence type="predicted"/>
<evidence type="ECO:0000313" key="2">
    <source>
        <dbReference type="Proteomes" id="UP000424527"/>
    </source>
</evidence>
<gene>
    <name evidence="1" type="ORF">D5F01_LYC07896</name>
</gene>
<dbReference type="AlphaFoldDB" id="A0A6G0INE4"/>
<accession>A0A6G0INE4</accession>